<keyword evidence="2" id="KW-0732">Signal</keyword>
<dbReference type="AlphaFoldDB" id="A0A318EAL8"/>
<reference evidence="3 4" key="1">
    <citation type="submission" date="2018-04" db="EMBL/GenBank/DDBJ databases">
        <title>Genomic Encyclopedia of Type Strains, Phase IV (KMG-IV): sequencing the most valuable type-strain genomes for metagenomic binning, comparative biology and taxonomic classification.</title>
        <authorList>
            <person name="Goeker M."/>
        </authorList>
    </citation>
    <scope>NUCLEOTIDE SEQUENCE [LARGE SCALE GENOMIC DNA]</scope>
    <source>
        <strain evidence="3 4">DSM 104150</strain>
    </source>
</reference>
<gene>
    <name evidence="3" type="ORF">C8D93_103137</name>
</gene>
<evidence type="ECO:0000256" key="1">
    <source>
        <dbReference type="SAM" id="MobiDB-lite"/>
    </source>
</evidence>
<feature type="signal peptide" evidence="2">
    <location>
        <begin position="1"/>
        <end position="19"/>
    </location>
</feature>
<feature type="chain" id="PRO_5016355226" evidence="2">
    <location>
        <begin position="20"/>
        <end position="192"/>
    </location>
</feature>
<accession>A0A318EAL8</accession>
<evidence type="ECO:0000256" key="2">
    <source>
        <dbReference type="SAM" id="SignalP"/>
    </source>
</evidence>
<organism evidence="3 4">
    <name type="scientific">Sinimarinibacterium flocculans</name>
    <dbReference type="NCBI Taxonomy" id="985250"/>
    <lineage>
        <taxon>Bacteria</taxon>
        <taxon>Pseudomonadati</taxon>
        <taxon>Pseudomonadota</taxon>
        <taxon>Gammaproteobacteria</taxon>
        <taxon>Nevskiales</taxon>
        <taxon>Nevskiaceae</taxon>
        <taxon>Sinimarinibacterium</taxon>
    </lineage>
</organism>
<feature type="region of interest" description="Disordered" evidence="1">
    <location>
        <begin position="51"/>
        <end position="86"/>
    </location>
</feature>
<evidence type="ECO:0000313" key="3">
    <source>
        <dbReference type="EMBL" id="PXV69563.1"/>
    </source>
</evidence>
<sequence>MLRFLPLSVALLLSAPSLAQPPAPAELARCTAIADPAERLACFDALAQPATPAPPAADPEPVKEPAAASVPAPEPTGVAPAAPPRQAVAPAPVDLDEQRYGIERFGAESLPPTAEQRTTPASIESRLKGEFTGWVEDTVFELENGQAWQCRKCRSVYHRAESPRVTIRRSFTGVYWLKVDGLNQQAKVHRIR</sequence>
<proteinExistence type="predicted"/>
<name>A0A318EAL8_9GAMM</name>
<comment type="caution">
    <text evidence="3">The sequence shown here is derived from an EMBL/GenBank/DDBJ whole genome shotgun (WGS) entry which is preliminary data.</text>
</comment>
<dbReference type="Proteomes" id="UP000248330">
    <property type="component" value="Unassembled WGS sequence"/>
</dbReference>
<keyword evidence="4" id="KW-1185">Reference proteome</keyword>
<dbReference type="EMBL" id="QICN01000003">
    <property type="protein sequence ID" value="PXV69563.1"/>
    <property type="molecule type" value="Genomic_DNA"/>
</dbReference>
<evidence type="ECO:0000313" key="4">
    <source>
        <dbReference type="Proteomes" id="UP000248330"/>
    </source>
</evidence>
<protein>
    <submittedName>
        <fullName evidence="3">Uncharacterized protein</fullName>
    </submittedName>
</protein>